<dbReference type="GO" id="GO:0019867">
    <property type="term" value="C:outer membrane"/>
    <property type="evidence" value="ECO:0007669"/>
    <property type="project" value="InterPro"/>
</dbReference>
<dbReference type="AlphaFoldDB" id="A0A090WGF6"/>
<dbReference type="InterPro" id="IPR025970">
    <property type="entry name" value="SusE"/>
</dbReference>
<dbReference type="Proteomes" id="UP000029647">
    <property type="component" value="Unassembled WGS sequence"/>
</dbReference>
<gene>
    <name evidence="3" type="ORF">JCM19275_474</name>
</gene>
<dbReference type="PROSITE" id="PS51257">
    <property type="entry name" value="PROKAR_LIPOPROTEIN"/>
    <property type="match status" value="1"/>
</dbReference>
<evidence type="ECO:0000259" key="2">
    <source>
        <dbReference type="Pfam" id="PF14292"/>
    </source>
</evidence>
<evidence type="ECO:0000313" key="4">
    <source>
        <dbReference type="Proteomes" id="UP000029647"/>
    </source>
</evidence>
<feature type="chain" id="PRO_5012204153" description="SusE outer membrane protein domain-containing protein" evidence="1">
    <location>
        <begin position="16"/>
        <end position="372"/>
    </location>
</feature>
<reference evidence="3 4" key="1">
    <citation type="journal article" date="2014" name="Genome Announc.">
        <title>Draft Genome Sequences of Marine Flavobacterium Nonlabens Strains NR17, NR24, NR27, NR32, NR33, and Ara13.</title>
        <authorList>
            <person name="Nakanishi M."/>
            <person name="Meirelles P."/>
            <person name="Suzuki R."/>
            <person name="Takatani N."/>
            <person name="Mino S."/>
            <person name="Suda W."/>
            <person name="Oshima K."/>
            <person name="Hattori M."/>
            <person name="Ohkuma M."/>
            <person name="Hosokawa M."/>
            <person name="Miyashita K."/>
            <person name="Thompson F.L."/>
            <person name="Niwa A."/>
            <person name="Sawabe T."/>
            <person name="Sawabe T."/>
        </authorList>
    </citation>
    <scope>NUCLEOTIDE SEQUENCE [LARGE SCALE GENOMIC DNA]</scope>
    <source>
        <strain evidence="4">JCM19275</strain>
    </source>
</reference>
<dbReference type="Gene3D" id="2.60.40.3620">
    <property type="match status" value="2"/>
</dbReference>
<organism evidence="3 4">
    <name type="scientific">Nonlabens ulvanivorans</name>
    <name type="common">Persicivirga ulvanivorans</name>
    <dbReference type="NCBI Taxonomy" id="906888"/>
    <lineage>
        <taxon>Bacteria</taxon>
        <taxon>Pseudomonadati</taxon>
        <taxon>Bacteroidota</taxon>
        <taxon>Flavobacteriia</taxon>
        <taxon>Flavobacteriales</taxon>
        <taxon>Flavobacteriaceae</taxon>
        <taxon>Nonlabens</taxon>
    </lineage>
</organism>
<accession>A0A090WGF6</accession>
<sequence length="372" mass="39548">MKKFSILILSFLAIAAITSCDDNDSEEFNLNTNTAGEITLSPGSGAFEVTEFNGDDLAERFTWNAISLEVPVQIDYTLQMDTDMGDYSAPQILGASTETNVAVTYETLNAAALALGGEATVADNYKVRVVATTADPAVNPIISNEVSIIITPFAAYPFSDLFLVGAATEPGWSNDNNNPALFRDPANETVYYYTGYFNGDEFKLLSTPGFWQPQYGERNGAVGVNDGGGSDPNSFAAPAAGYYDFVVDVDGVTNSSEGASSFSITANSTAATAATYTTVGIIGDSTPAGWGGASTAMNQSSFDPHKWSLRNVTLISGEMKFRANDDWATNWGSDTEFSGQGTQDGPNVPIAPGAYDIFFNDLDGRYILIPVQ</sequence>
<comment type="caution">
    <text evidence="3">The sequence shown here is derived from an EMBL/GenBank/DDBJ whole genome shotgun (WGS) entry which is preliminary data.</text>
</comment>
<dbReference type="EMBL" id="BBNT01000004">
    <property type="protein sequence ID" value="GAL75313.1"/>
    <property type="molecule type" value="Genomic_DNA"/>
</dbReference>
<dbReference type="Pfam" id="PF14292">
    <property type="entry name" value="SusE"/>
    <property type="match status" value="1"/>
</dbReference>
<keyword evidence="1" id="KW-0732">Signal</keyword>
<feature type="signal peptide" evidence="1">
    <location>
        <begin position="1"/>
        <end position="15"/>
    </location>
</feature>
<evidence type="ECO:0000256" key="1">
    <source>
        <dbReference type="SAM" id="SignalP"/>
    </source>
</evidence>
<protein>
    <recommendedName>
        <fullName evidence="2">SusE outer membrane protein domain-containing protein</fullName>
    </recommendedName>
</protein>
<evidence type="ECO:0000313" key="3">
    <source>
        <dbReference type="EMBL" id="GAL75313.1"/>
    </source>
</evidence>
<feature type="domain" description="SusE outer membrane protein" evidence="2">
    <location>
        <begin position="24"/>
        <end position="129"/>
    </location>
</feature>
<name>A0A090WGF6_NONUL</name>
<proteinExistence type="predicted"/>
<dbReference type="GO" id="GO:2001070">
    <property type="term" value="F:starch binding"/>
    <property type="evidence" value="ECO:0007669"/>
    <property type="project" value="InterPro"/>
</dbReference>